<protein>
    <submittedName>
        <fullName evidence="2">Uncharacterized protein</fullName>
    </submittedName>
</protein>
<comment type="caution">
    <text evidence="2">The sequence shown here is derived from an EMBL/GenBank/DDBJ whole genome shotgun (WGS) entry which is preliminary data.</text>
</comment>
<name>A0A939ESF0_9HYPH</name>
<dbReference type="Proteomes" id="UP000664779">
    <property type="component" value="Unassembled WGS sequence"/>
</dbReference>
<dbReference type="RefSeq" id="WP_206941703.1">
    <property type="nucleotide sequence ID" value="NZ_JAFLNF010000005.1"/>
</dbReference>
<dbReference type="AlphaFoldDB" id="A0A939ESF0"/>
<feature type="region of interest" description="Disordered" evidence="1">
    <location>
        <begin position="1"/>
        <end position="81"/>
    </location>
</feature>
<reference evidence="2" key="1">
    <citation type="submission" date="2021-03" db="EMBL/GenBank/DDBJ databases">
        <title>Roseibium sp. CAU 1637 isolated from Incheon.</title>
        <authorList>
            <person name="Kim W."/>
        </authorList>
    </citation>
    <scope>NUCLEOTIDE SEQUENCE</scope>
    <source>
        <strain evidence="2">CAU 1637</strain>
    </source>
</reference>
<accession>A0A939ESF0</accession>
<gene>
    <name evidence="2" type="ORF">J0X15_13605</name>
</gene>
<keyword evidence="3" id="KW-1185">Reference proteome</keyword>
<feature type="compositionally biased region" description="Basic and acidic residues" evidence="1">
    <location>
        <begin position="1"/>
        <end position="16"/>
    </location>
</feature>
<feature type="compositionally biased region" description="Basic residues" evidence="1">
    <location>
        <begin position="31"/>
        <end position="41"/>
    </location>
</feature>
<evidence type="ECO:0000313" key="3">
    <source>
        <dbReference type="Proteomes" id="UP000664779"/>
    </source>
</evidence>
<organism evidence="2 3">
    <name type="scientific">Roseibium limicola</name>
    <dbReference type="NCBI Taxonomy" id="2816037"/>
    <lineage>
        <taxon>Bacteria</taxon>
        <taxon>Pseudomonadati</taxon>
        <taxon>Pseudomonadota</taxon>
        <taxon>Alphaproteobacteria</taxon>
        <taxon>Hyphomicrobiales</taxon>
        <taxon>Stappiaceae</taxon>
        <taxon>Roseibium</taxon>
    </lineage>
</organism>
<sequence>MTKVGVGREAEGHRATDAIPAKYLSPSTAKTTKHHPIHRHPGQAQRRAGISEPRGLRRYAGRARGSPVPDLRVPLVRDDDQ</sequence>
<dbReference type="EMBL" id="JAFLNF010000005">
    <property type="protein sequence ID" value="MBO0346264.1"/>
    <property type="molecule type" value="Genomic_DNA"/>
</dbReference>
<proteinExistence type="predicted"/>
<evidence type="ECO:0000256" key="1">
    <source>
        <dbReference type="SAM" id="MobiDB-lite"/>
    </source>
</evidence>
<evidence type="ECO:0000313" key="2">
    <source>
        <dbReference type="EMBL" id="MBO0346264.1"/>
    </source>
</evidence>